<dbReference type="SUPFAM" id="SSF48613">
    <property type="entry name" value="Heme oxygenase-like"/>
    <property type="match status" value="1"/>
</dbReference>
<comment type="catalytic activity">
    <reaction evidence="2">
        <text>4-amino-5-aminomethyl-2-methylpyrimidine + H2O = 4-amino-5-hydroxymethyl-2-methylpyrimidine + NH4(+)</text>
        <dbReference type="Rhea" id="RHEA:31799"/>
        <dbReference type="ChEBI" id="CHEBI:15377"/>
        <dbReference type="ChEBI" id="CHEBI:16892"/>
        <dbReference type="ChEBI" id="CHEBI:28938"/>
        <dbReference type="ChEBI" id="CHEBI:63416"/>
        <dbReference type="EC" id="3.5.99.2"/>
    </reaction>
</comment>
<reference evidence="4 5" key="1">
    <citation type="submission" date="2007-04" db="EMBL/GenBank/DDBJ databases">
        <authorList>
            <person name="Fulton L."/>
            <person name="Clifton S."/>
            <person name="Fulton B."/>
            <person name="Xu J."/>
            <person name="Minx P."/>
            <person name="Pepin K.H."/>
            <person name="Johnson M."/>
            <person name="Thiruvilangam P."/>
            <person name="Bhonagiri V."/>
            <person name="Nash W.E."/>
            <person name="Mardis E.R."/>
            <person name="Wilson R.K."/>
        </authorList>
    </citation>
    <scope>NUCLEOTIDE SEQUENCE [LARGE SCALE GENOMIC DNA]</scope>
    <source>
        <strain evidence="4 5">L2-32</strain>
    </source>
</reference>
<evidence type="ECO:0000313" key="5">
    <source>
        <dbReference type="Proteomes" id="UP000003773"/>
    </source>
</evidence>
<evidence type="ECO:0000256" key="2">
    <source>
        <dbReference type="RuleBase" id="RU363093"/>
    </source>
</evidence>
<comment type="function">
    <text evidence="2">Catalyzes an amino-pyrimidine hydrolysis reaction at the C5' of the pyrimidine moiety of thiamine compounds, a reaction that is part of a thiamine salvage pathway.</text>
</comment>
<comment type="catalytic activity">
    <reaction evidence="2">
        <text>thiamine + H2O = 5-(2-hydroxyethyl)-4-methylthiazole + 4-amino-5-hydroxymethyl-2-methylpyrimidine + H(+)</text>
        <dbReference type="Rhea" id="RHEA:17509"/>
        <dbReference type="ChEBI" id="CHEBI:15377"/>
        <dbReference type="ChEBI" id="CHEBI:15378"/>
        <dbReference type="ChEBI" id="CHEBI:16892"/>
        <dbReference type="ChEBI" id="CHEBI:17957"/>
        <dbReference type="ChEBI" id="CHEBI:18385"/>
        <dbReference type="EC" id="3.5.99.2"/>
    </reaction>
</comment>
<comment type="similarity">
    <text evidence="2">Belongs to the TenA family.</text>
</comment>
<dbReference type="GO" id="GO:0050334">
    <property type="term" value="F:thiaminase activity"/>
    <property type="evidence" value="ECO:0007669"/>
    <property type="project" value="UniProtKB-EC"/>
</dbReference>
<feature type="domain" description="Thiaminase-2/PQQC" evidence="3">
    <location>
        <begin position="45"/>
        <end position="253"/>
    </location>
</feature>
<sequence>MVDTSVGRHGHMADVISVTNSDSAFDASKGVTRTNLPPFAQRLRKAADLVWEEGYRQPFIRELGEGTLPREKFAFYLLQDFRYLNDYARVHALGLAKTDDPEIMAFMLNVQNGALNVESTVHRTYLASYGITDEQMNNVRQSAFARAYTSNILSIAYGKDILDILVAVLPCAWVYADYGYRLAHEFADTLDVNQYKSWVDMYKTDEFWQGSAWLIEHIEKLAAEVSEERKQELVDIFVTGVENEYMFWSSAYDMQYTWKPEWDQES</sequence>
<comment type="caution">
    <text evidence="4">The sequence shown here is derived from an EMBL/GenBank/DDBJ whole genome shotgun (WGS) entry which is preliminary data.</text>
</comment>
<name>A7A7Z7_BIFAD</name>
<protein>
    <recommendedName>
        <fullName evidence="2">Aminopyrimidine aminohydrolase</fullName>
        <ecNumber evidence="2">3.5.99.2</ecNumber>
    </recommendedName>
</protein>
<dbReference type="InterPro" id="IPR050967">
    <property type="entry name" value="Thiamine_Salvage_TenA"/>
</dbReference>
<dbReference type="InterPro" id="IPR016084">
    <property type="entry name" value="Haem_Oase-like_multi-hlx"/>
</dbReference>
<dbReference type="GO" id="GO:0009228">
    <property type="term" value="P:thiamine biosynthetic process"/>
    <property type="evidence" value="ECO:0007669"/>
    <property type="project" value="UniProtKB-KW"/>
</dbReference>
<dbReference type="EC" id="3.5.99.2" evidence="2"/>
<evidence type="ECO:0000259" key="3">
    <source>
        <dbReference type="Pfam" id="PF03070"/>
    </source>
</evidence>
<dbReference type="UniPathway" id="UPA00060"/>
<dbReference type="NCBIfam" id="TIGR04306">
    <property type="entry name" value="salvage_TenA"/>
    <property type="match status" value="1"/>
</dbReference>
<dbReference type="CDD" id="cd19366">
    <property type="entry name" value="TenA_C_BhTenA-like"/>
    <property type="match status" value="1"/>
</dbReference>
<reference evidence="4 5" key="2">
    <citation type="submission" date="2007-05" db="EMBL/GenBank/DDBJ databases">
        <title>Draft genome sequence of Bifidobacterium adolescentis (L2-32).</title>
        <authorList>
            <person name="Sudarsanam P."/>
            <person name="Ley R."/>
            <person name="Guruge J."/>
            <person name="Turnbaugh P.J."/>
            <person name="Mahowald M."/>
            <person name="Liep D."/>
            <person name="Gordon J."/>
        </authorList>
    </citation>
    <scope>NUCLEOTIDE SEQUENCE [LARGE SCALE GENOMIC DNA]</scope>
    <source>
        <strain evidence="4 5">L2-32</strain>
    </source>
</reference>
<dbReference type="AlphaFoldDB" id="A7A7Z7"/>
<evidence type="ECO:0000256" key="1">
    <source>
        <dbReference type="ARBA" id="ARBA00004948"/>
    </source>
</evidence>
<dbReference type="Gene3D" id="1.20.910.10">
    <property type="entry name" value="Heme oxygenase-like"/>
    <property type="match status" value="1"/>
</dbReference>
<dbReference type="InterPro" id="IPR027574">
    <property type="entry name" value="Thiaminase_II"/>
</dbReference>
<dbReference type="PANTHER" id="PTHR43198">
    <property type="entry name" value="BIFUNCTIONAL TH2 PROTEIN"/>
    <property type="match status" value="1"/>
</dbReference>
<dbReference type="EMBL" id="AAXD02000074">
    <property type="protein sequence ID" value="EDN81862.1"/>
    <property type="molecule type" value="Genomic_DNA"/>
</dbReference>
<proteinExistence type="inferred from homology"/>
<accession>A7A7Z7</accession>
<dbReference type="GO" id="GO:0009229">
    <property type="term" value="P:thiamine diphosphate biosynthetic process"/>
    <property type="evidence" value="ECO:0007669"/>
    <property type="project" value="UniProtKB-UniPathway"/>
</dbReference>
<dbReference type="PANTHER" id="PTHR43198:SF2">
    <property type="entry name" value="SI:CH1073-67J19.1-RELATED"/>
    <property type="match status" value="1"/>
</dbReference>
<dbReference type="InterPro" id="IPR004305">
    <property type="entry name" value="Thiaminase-2/PQQC"/>
</dbReference>
<dbReference type="Pfam" id="PF03070">
    <property type="entry name" value="TENA_THI-4"/>
    <property type="match status" value="1"/>
</dbReference>
<gene>
    <name evidence="4" type="ORF">BIFADO_01987</name>
</gene>
<dbReference type="HOGENOM" id="CLU_077537_3_0_11"/>
<dbReference type="Proteomes" id="UP000003773">
    <property type="component" value="Unassembled WGS sequence"/>
</dbReference>
<comment type="pathway">
    <text evidence="1 2">Cofactor biosynthesis; thiamine diphosphate biosynthesis.</text>
</comment>
<dbReference type="GO" id="GO:0005829">
    <property type="term" value="C:cytosol"/>
    <property type="evidence" value="ECO:0007669"/>
    <property type="project" value="TreeGrafter"/>
</dbReference>
<keyword evidence="2" id="KW-0378">Hydrolase</keyword>
<keyword evidence="2" id="KW-0784">Thiamine biosynthesis</keyword>
<evidence type="ECO:0000313" key="4">
    <source>
        <dbReference type="EMBL" id="EDN81862.1"/>
    </source>
</evidence>
<organism evidence="4 5">
    <name type="scientific">Bifidobacterium adolescentis L2-32</name>
    <dbReference type="NCBI Taxonomy" id="411481"/>
    <lineage>
        <taxon>Bacteria</taxon>
        <taxon>Bacillati</taxon>
        <taxon>Actinomycetota</taxon>
        <taxon>Actinomycetes</taxon>
        <taxon>Bifidobacteriales</taxon>
        <taxon>Bifidobacteriaceae</taxon>
        <taxon>Bifidobacterium</taxon>
    </lineage>
</organism>